<gene>
    <name evidence="2" type="ORF">SDC9_186297</name>
</gene>
<accession>A0A645HK59</accession>
<comment type="caution">
    <text evidence="2">The sequence shown here is derived from an EMBL/GenBank/DDBJ whole genome shotgun (WGS) entry which is preliminary data.</text>
</comment>
<feature type="region of interest" description="Disordered" evidence="1">
    <location>
        <begin position="43"/>
        <end position="88"/>
    </location>
</feature>
<evidence type="ECO:0000256" key="1">
    <source>
        <dbReference type="SAM" id="MobiDB-lite"/>
    </source>
</evidence>
<name>A0A645HK59_9ZZZZ</name>
<evidence type="ECO:0000313" key="2">
    <source>
        <dbReference type="EMBL" id="MPN38772.1"/>
    </source>
</evidence>
<sequence>MNPVRFAFEDITGFILVLVNPFERNQVPDRAVHHPVDRLIRLEPFGDSRRPPVTVVKRGRSRTDNQRHHDENRHGNRHLDQRKTPLNY</sequence>
<dbReference type="EMBL" id="VSSQ01094204">
    <property type="protein sequence ID" value="MPN38772.1"/>
    <property type="molecule type" value="Genomic_DNA"/>
</dbReference>
<reference evidence="2" key="1">
    <citation type="submission" date="2019-08" db="EMBL/GenBank/DDBJ databases">
        <authorList>
            <person name="Kucharzyk K."/>
            <person name="Murdoch R.W."/>
            <person name="Higgins S."/>
            <person name="Loffler F."/>
        </authorList>
    </citation>
    <scope>NUCLEOTIDE SEQUENCE</scope>
</reference>
<feature type="compositionally biased region" description="Basic and acidic residues" evidence="1">
    <location>
        <begin position="61"/>
        <end position="88"/>
    </location>
</feature>
<proteinExistence type="predicted"/>
<protein>
    <submittedName>
        <fullName evidence="2">Uncharacterized protein</fullName>
    </submittedName>
</protein>
<organism evidence="2">
    <name type="scientific">bioreactor metagenome</name>
    <dbReference type="NCBI Taxonomy" id="1076179"/>
    <lineage>
        <taxon>unclassified sequences</taxon>
        <taxon>metagenomes</taxon>
        <taxon>ecological metagenomes</taxon>
    </lineage>
</organism>
<dbReference type="AlphaFoldDB" id="A0A645HK59"/>